<evidence type="ECO:0000259" key="2">
    <source>
        <dbReference type="Pfam" id="PF17288"/>
    </source>
</evidence>
<accession>A0ABT7NQB1</accession>
<gene>
    <name evidence="3" type="ORF">HX018_14020</name>
</gene>
<dbReference type="PANTHER" id="PTHR39184">
    <property type="match status" value="1"/>
</dbReference>
<evidence type="ECO:0000259" key="1">
    <source>
        <dbReference type="Pfam" id="PF04466"/>
    </source>
</evidence>
<dbReference type="InterPro" id="IPR035412">
    <property type="entry name" value="Terminase_L_N"/>
</dbReference>
<feature type="domain" description="Phage terminase large subunit N-terminal" evidence="1">
    <location>
        <begin position="17"/>
        <end position="223"/>
    </location>
</feature>
<sequence length="449" mass="50618">MVTVKPQFEPLYKDKDHFIILVTGSRGSGKSFEVSAFISRLTFQQGHKILYSRYSMKSADISVIPEVRGKIELDGVLDKFTITAEDIVNNFSGSSIMFRGIKTSSGNQTANLKSIEGLTTFVGDEMEEWQSEEDYDKLILSIRKKGIQNRVILIMNPSDDSHFVYKKYIQDTHRIEVIDGVEVQISTHPNVLHIHTSYLDNIENVSDTFLAEIAEIKRRSEKQAHQAAIAEVGAGKEGTAEYNKAYRLAFQRTKYAYVVIGRWADIAEGVIFTDWEEGPFDESLPYLYGQDYGFSIDPTTLVKVAVDEKRKRVYAKECFYTTTPLKTEGVYNMNLAHIQSKDDLIVGDSAEDRLIADLADMGLNIEECEKGPGSVKAGIADLMDYTLIVDPDSVNIKRELKSYVWSDKKANIPVDANNHTIDPIRYAKRRLKQGLGIKELTSDILSMFG</sequence>
<keyword evidence="4" id="KW-1185">Reference proteome</keyword>
<dbReference type="InterPro" id="IPR052380">
    <property type="entry name" value="Viral_DNA_packaging_terminase"/>
</dbReference>
<dbReference type="EMBL" id="JACAGK010000044">
    <property type="protein sequence ID" value="MDM1049355.1"/>
    <property type="molecule type" value="Genomic_DNA"/>
</dbReference>
<dbReference type="Gene3D" id="3.30.420.280">
    <property type="match status" value="1"/>
</dbReference>
<protein>
    <submittedName>
        <fullName evidence="3">PBSX family phage terminase large subunit</fullName>
    </submittedName>
</protein>
<name>A0ABT7NQB1_9SPHI</name>
<dbReference type="Pfam" id="PF04466">
    <property type="entry name" value="Terminase_3"/>
    <property type="match status" value="1"/>
</dbReference>
<dbReference type="InterPro" id="IPR035413">
    <property type="entry name" value="Terminase_L_C"/>
</dbReference>
<dbReference type="InterPro" id="IPR027417">
    <property type="entry name" value="P-loop_NTPase"/>
</dbReference>
<evidence type="ECO:0000313" key="4">
    <source>
        <dbReference type="Proteomes" id="UP001170954"/>
    </source>
</evidence>
<reference evidence="3" key="1">
    <citation type="submission" date="2020-06" db="EMBL/GenBank/DDBJ databases">
        <authorList>
            <person name="Dong N."/>
        </authorList>
    </citation>
    <scope>NUCLEOTIDE SEQUENCE</scope>
    <source>
        <strain evidence="3">R1692</strain>
    </source>
</reference>
<dbReference type="RefSeq" id="WP_286651797.1">
    <property type="nucleotide sequence ID" value="NZ_JACAGK010000044.1"/>
</dbReference>
<dbReference type="Proteomes" id="UP001170954">
    <property type="component" value="Unassembled WGS sequence"/>
</dbReference>
<dbReference type="Pfam" id="PF17288">
    <property type="entry name" value="Terminase_3C"/>
    <property type="match status" value="1"/>
</dbReference>
<reference evidence="3" key="2">
    <citation type="journal article" date="2022" name="Sci. Total Environ.">
        <title>Prevalence, transmission, and molecular epidemiology of tet(X)-positive bacteria among humans, animals, and environmental niches in China: An epidemiological, and genomic-based study.</title>
        <authorList>
            <person name="Dong N."/>
            <person name="Zeng Y."/>
            <person name="Cai C."/>
            <person name="Sun C."/>
            <person name="Lu J."/>
            <person name="Liu C."/>
            <person name="Zhou H."/>
            <person name="Sun Q."/>
            <person name="Shu L."/>
            <person name="Wang H."/>
            <person name="Wang Y."/>
            <person name="Wang S."/>
            <person name="Wu C."/>
            <person name="Chan E.W."/>
            <person name="Chen G."/>
            <person name="Shen Z."/>
            <person name="Chen S."/>
            <person name="Zhang R."/>
        </authorList>
    </citation>
    <scope>NUCLEOTIDE SEQUENCE</scope>
    <source>
        <strain evidence="3">R1692</strain>
    </source>
</reference>
<evidence type="ECO:0000313" key="3">
    <source>
        <dbReference type="EMBL" id="MDM1049355.1"/>
    </source>
</evidence>
<proteinExistence type="predicted"/>
<comment type="caution">
    <text evidence="3">The sequence shown here is derived from an EMBL/GenBank/DDBJ whole genome shotgun (WGS) entry which is preliminary data.</text>
</comment>
<feature type="domain" description="Phage terminase large subunit C-terminal" evidence="2">
    <location>
        <begin position="291"/>
        <end position="427"/>
    </location>
</feature>
<dbReference type="Gene3D" id="3.40.50.300">
    <property type="entry name" value="P-loop containing nucleotide triphosphate hydrolases"/>
    <property type="match status" value="1"/>
</dbReference>
<dbReference type="PANTHER" id="PTHR39184:SF1">
    <property type="entry name" value="PBSX PHAGE TERMINASE LARGE SUBUNIT"/>
    <property type="match status" value="1"/>
</dbReference>
<organism evidence="3 4">
    <name type="scientific">Sphingobacterium hotanense</name>
    <dbReference type="NCBI Taxonomy" id="649196"/>
    <lineage>
        <taxon>Bacteria</taxon>
        <taxon>Pseudomonadati</taxon>
        <taxon>Bacteroidota</taxon>
        <taxon>Sphingobacteriia</taxon>
        <taxon>Sphingobacteriales</taxon>
        <taxon>Sphingobacteriaceae</taxon>
        <taxon>Sphingobacterium</taxon>
    </lineage>
</organism>